<dbReference type="Proteomes" id="UP000541185">
    <property type="component" value="Unassembled WGS sequence"/>
</dbReference>
<evidence type="ECO:0000256" key="1">
    <source>
        <dbReference type="ARBA" id="ARBA00004418"/>
    </source>
</evidence>
<dbReference type="GO" id="GO:0042597">
    <property type="term" value="C:periplasmic space"/>
    <property type="evidence" value="ECO:0007669"/>
    <property type="project" value="UniProtKB-SubCell"/>
</dbReference>
<keyword evidence="3" id="KW-1185">Reference proteome</keyword>
<dbReference type="InterPro" id="IPR008972">
    <property type="entry name" value="Cupredoxin"/>
</dbReference>
<comment type="subcellular location">
    <subcellularLocation>
        <location evidence="1">Periplasm</location>
    </subcellularLocation>
</comment>
<dbReference type="Gene3D" id="2.60.40.420">
    <property type="entry name" value="Cupredoxins - blue copper proteins"/>
    <property type="match status" value="1"/>
</dbReference>
<protein>
    <submittedName>
        <fullName evidence="2">Uncharacterized protein</fullName>
    </submittedName>
</protein>
<evidence type="ECO:0000313" key="2">
    <source>
        <dbReference type="EMBL" id="NML44622.1"/>
    </source>
</evidence>
<evidence type="ECO:0000313" key="3">
    <source>
        <dbReference type="Proteomes" id="UP000541185"/>
    </source>
</evidence>
<dbReference type="AlphaFoldDB" id="A0A848H4D4"/>
<dbReference type="EMBL" id="JABBFX010000001">
    <property type="protein sequence ID" value="NML44622.1"/>
    <property type="molecule type" value="Genomic_DNA"/>
</dbReference>
<gene>
    <name evidence="2" type="ORF">HHL11_12725</name>
</gene>
<sequence>MLRRVLLLGACGSAFALESVVELRIAGGKLPEAQRRIVALQGDRLRWRVSSDAPGELHLHAYRLAVRVGPGSPQELAFTAAATGRFPLEWHAGAGQHHEAPLAWLEVRPR</sequence>
<organism evidence="2 3">
    <name type="scientific">Ramlibacter agri</name>
    <dbReference type="NCBI Taxonomy" id="2728837"/>
    <lineage>
        <taxon>Bacteria</taxon>
        <taxon>Pseudomonadati</taxon>
        <taxon>Pseudomonadota</taxon>
        <taxon>Betaproteobacteria</taxon>
        <taxon>Burkholderiales</taxon>
        <taxon>Comamonadaceae</taxon>
        <taxon>Ramlibacter</taxon>
    </lineage>
</organism>
<accession>A0A848H4D4</accession>
<dbReference type="RefSeq" id="WP_169418737.1">
    <property type="nucleotide sequence ID" value="NZ_JABBFX010000001.1"/>
</dbReference>
<proteinExistence type="predicted"/>
<comment type="caution">
    <text evidence="2">The sequence shown here is derived from an EMBL/GenBank/DDBJ whole genome shotgun (WGS) entry which is preliminary data.</text>
</comment>
<reference evidence="2 3" key="1">
    <citation type="submission" date="2020-04" db="EMBL/GenBank/DDBJ databases">
        <title>Ramlibacter sp. G-1-2-2 isolated from soil.</title>
        <authorList>
            <person name="Dahal R.H."/>
        </authorList>
    </citation>
    <scope>NUCLEOTIDE SEQUENCE [LARGE SCALE GENOMIC DNA]</scope>
    <source>
        <strain evidence="2 3">G-1-2-2</strain>
    </source>
</reference>
<dbReference type="SUPFAM" id="SSF49503">
    <property type="entry name" value="Cupredoxins"/>
    <property type="match status" value="1"/>
</dbReference>
<name>A0A848H4D4_9BURK</name>